<dbReference type="WBParaSite" id="nRc.2.0.1.t43905-RA">
    <property type="protein sequence ID" value="nRc.2.0.1.t43905-RA"/>
    <property type="gene ID" value="nRc.2.0.1.g43905"/>
</dbReference>
<evidence type="ECO:0000256" key="1">
    <source>
        <dbReference type="ARBA" id="ARBA00004141"/>
    </source>
</evidence>
<keyword evidence="6 8" id="KW-0472">Membrane</keyword>
<dbReference type="InterPro" id="IPR036259">
    <property type="entry name" value="MFS_trans_sf"/>
</dbReference>
<proteinExistence type="predicted"/>
<dbReference type="InterPro" id="IPR050382">
    <property type="entry name" value="MFS_Na/Anion_cotransporter"/>
</dbReference>
<keyword evidence="9" id="KW-1185">Reference proteome</keyword>
<feature type="transmembrane region" description="Helical" evidence="8">
    <location>
        <begin position="21"/>
        <end position="45"/>
    </location>
</feature>
<evidence type="ECO:0000256" key="6">
    <source>
        <dbReference type="ARBA" id="ARBA00023136"/>
    </source>
</evidence>
<dbReference type="PANTHER" id="PTHR11662">
    <property type="entry name" value="SOLUTE CARRIER FAMILY 17"/>
    <property type="match status" value="1"/>
</dbReference>
<dbReference type="FunFam" id="1.20.1250.20:FF:000003">
    <property type="entry name" value="Solute carrier family 17 member 3"/>
    <property type="match status" value="1"/>
</dbReference>
<evidence type="ECO:0000256" key="8">
    <source>
        <dbReference type="SAM" id="Phobius"/>
    </source>
</evidence>
<feature type="transmembrane region" description="Helical" evidence="8">
    <location>
        <begin position="187"/>
        <end position="208"/>
    </location>
</feature>
<evidence type="ECO:0000256" key="4">
    <source>
        <dbReference type="ARBA" id="ARBA00022847"/>
    </source>
</evidence>
<feature type="transmembrane region" description="Helical" evidence="8">
    <location>
        <begin position="152"/>
        <end position="175"/>
    </location>
</feature>
<accession>A0A915L0C6</accession>
<dbReference type="GO" id="GO:0016020">
    <property type="term" value="C:membrane"/>
    <property type="evidence" value="ECO:0007669"/>
    <property type="project" value="UniProtKB-SubCell"/>
</dbReference>
<dbReference type="AlphaFoldDB" id="A0A915L0C6"/>
<keyword evidence="2" id="KW-0813">Transport</keyword>
<feature type="transmembrane region" description="Helical" evidence="8">
    <location>
        <begin position="96"/>
        <end position="114"/>
    </location>
</feature>
<evidence type="ECO:0000256" key="3">
    <source>
        <dbReference type="ARBA" id="ARBA00022692"/>
    </source>
</evidence>
<dbReference type="Gene3D" id="1.20.1250.20">
    <property type="entry name" value="MFS general substrate transporter like domains"/>
    <property type="match status" value="1"/>
</dbReference>
<dbReference type="GO" id="GO:0006820">
    <property type="term" value="P:monoatomic anion transport"/>
    <property type="evidence" value="ECO:0007669"/>
    <property type="project" value="TreeGrafter"/>
</dbReference>
<dbReference type="OMA" id="LNTRENG"/>
<evidence type="ECO:0000256" key="2">
    <source>
        <dbReference type="ARBA" id="ARBA00022448"/>
    </source>
</evidence>
<feature type="transmembrane region" description="Helical" evidence="8">
    <location>
        <begin position="65"/>
        <end position="84"/>
    </location>
</feature>
<organism evidence="9 10">
    <name type="scientific">Romanomermis culicivorax</name>
    <name type="common">Nematode worm</name>
    <dbReference type="NCBI Taxonomy" id="13658"/>
    <lineage>
        <taxon>Eukaryota</taxon>
        <taxon>Metazoa</taxon>
        <taxon>Ecdysozoa</taxon>
        <taxon>Nematoda</taxon>
        <taxon>Enoplea</taxon>
        <taxon>Dorylaimia</taxon>
        <taxon>Mermithida</taxon>
        <taxon>Mermithoidea</taxon>
        <taxon>Mermithidae</taxon>
        <taxon>Romanomermis</taxon>
    </lineage>
</organism>
<evidence type="ECO:0000313" key="9">
    <source>
        <dbReference type="Proteomes" id="UP000887565"/>
    </source>
</evidence>
<keyword evidence="3 8" id="KW-0812">Transmembrane</keyword>
<dbReference type="Proteomes" id="UP000887565">
    <property type="component" value="Unplaced"/>
</dbReference>
<dbReference type="PANTHER" id="PTHR11662:SF399">
    <property type="entry name" value="FI19708P1-RELATED"/>
    <property type="match status" value="1"/>
</dbReference>
<protein>
    <submittedName>
        <fullName evidence="10">Major facilitator superfamily (MFS) profile domain-containing protein</fullName>
    </submittedName>
</protein>
<dbReference type="GO" id="GO:0015293">
    <property type="term" value="F:symporter activity"/>
    <property type="evidence" value="ECO:0007669"/>
    <property type="project" value="UniProtKB-KW"/>
</dbReference>
<keyword evidence="4" id="KW-0769">Symport</keyword>
<reference evidence="10" key="1">
    <citation type="submission" date="2022-11" db="UniProtKB">
        <authorList>
            <consortium name="WormBaseParasite"/>
        </authorList>
    </citation>
    <scope>IDENTIFICATION</scope>
</reference>
<evidence type="ECO:0000313" key="10">
    <source>
        <dbReference type="WBParaSite" id="nRc.2.0.1.t43905-RA"/>
    </source>
</evidence>
<feature type="transmembrane region" description="Helical" evidence="8">
    <location>
        <begin position="120"/>
        <end position="145"/>
    </location>
</feature>
<evidence type="ECO:0000256" key="7">
    <source>
        <dbReference type="SAM" id="MobiDB-lite"/>
    </source>
</evidence>
<keyword evidence="5 8" id="KW-1133">Transmembrane helix</keyword>
<evidence type="ECO:0000256" key="5">
    <source>
        <dbReference type="ARBA" id="ARBA00022989"/>
    </source>
</evidence>
<feature type="region of interest" description="Disordered" evidence="7">
    <location>
        <begin position="227"/>
        <end position="255"/>
    </location>
</feature>
<name>A0A915L0C6_ROMCU</name>
<dbReference type="SUPFAM" id="SSF103473">
    <property type="entry name" value="MFS general substrate transporter"/>
    <property type="match status" value="1"/>
</dbReference>
<comment type="subcellular location">
    <subcellularLocation>
        <location evidence="1">Membrane</location>
        <topology evidence="1">Multi-pass membrane protein</topology>
    </subcellularLocation>
</comment>
<sequence length="255" mass="27779">MASGSSRIPTPWKAIVKSVPLYANFAAHWAGDWAAYMMLTCIPTFLDNVFQIEMSQLGFLAAVPYIAYFLCINLAGIIADYLRSGKILSTGNTRKLMTAIAFVSQAIFLLAAGYCPCGCQYLVVVFLTLGAGLSGFQYAGVFINYMDIAPPFAGTILGIGNTISCLSGILAPMAMGELTSDGTRQEWLILFWITAIILVAGTVFYVIFAQGEIQEWATMDVVQKMENHETQTSSTNKDSKTRTDSTLTKSFEKSD</sequence>